<evidence type="ECO:0000259" key="1">
    <source>
        <dbReference type="Pfam" id="PF09423"/>
    </source>
</evidence>
<dbReference type="OrthoDB" id="474992at2"/>
<dbReference type="KEGG" id="nfl:COO91_00793"/>
<protein>
    <submittedName>
        <fullName evidence="3">PhoD, alkaline phosphatase D</fullName>
    </submittedName>
</protein>
<keyword evidence="4" id="KW-1185">Reference proteome</keyword>
<evidence type="ECO:0000313" key="4">
    <source>
        <dbReference type="Proteomes" id="UP000232003"/>
    </source>
</evidence>
<name>A0A2K8SHM2_9NOSO</name>
<dbReference type="InterPro" id="IPR032093">
    <property type="entry name" value="PhoD_N"/>
</dbReference>
<dbReference type="Proteomes" id="UP000232003">
    <property type="component" value="Chromosome"/>
</dbReference>
<organism evidence="3 4">
    <name type="scientific">Nostoc flagelliforme CCNUN1</name>
    <dbReference type="NCBI Taxonomy" id="2038116"/>
    <lineage>
        <taxon>Bacteria</taxon>
        <taxon>Bacillati</taxon>
        <taxon>Cyanobacteriota</taxon>
        <taxon>Cyanophyceae</taxon>
        <taxon>Nostocales</taxon>
        <taxon>Nostocaceae</taxon>
        <taxon>Nostoc</taxon>
    </lineage>
</organism>
<dbReference type="InterPro" id="IPR052900">
    <property type="entry name" value="Phospholipid_Metab_Enz"/>
</dbReference>
<evidence type="ECO:0000313" key="3">
    <source>
        <dbReference type="EMBL" id="AUB34951.1"/>
    </source>
</evidence>
<dbReference type="CDD" id="cd07389">
    <property type="entry name" value="MPP_PhoD"/>
    <property type="match status" value="1"/>
</dbReference>
<feature type="domain" description="PhoD-like phosphatase metallophosphatase" evidence="1">
    <location>
        <begin position="160"/>
        <end position="493"/>
    </location>
</feature>
<dbReference type="RefSeq" id="WP_100902840.1">
    <property type="nucleotide sequence ID" value="NZ_CAWNNC010000001.1"/>
</dbReference>
<feature type="domain" description="Phospholipase D N-terminal" evidence="2">
    <location>
        <begin position="52"/>
        <end position="147"/>
    </location>
</feature>
<sequence length="531" mass="60541">MQNFNFERLLSSRLRRRQVLIGTGALTGFAIANQWSNKVLAQPRFSNYPFSLGVASGEPLPDNVVLWTRLAPDPLNGGGMPPYNVPVQWQIATDEKMRQVVHSGTQVATPEFGHSVHVEVQGLKPARWYWYQFRVGNEVSPIGRTRTAPNPRDRVERFRFAFASCQNWEQGYFAAYKNMAQEDLDLVVHLGDYIYEGAPRANALRPHEGNGEPVTLEEYRNRHAQYKTDPNLQQTHAAFPWLVTWDDHEVDNNWADEIPQDPEQQSRQAFLARRAAAFQAYYEHMPLRDFSKPRGIDMQLYRRLSFGNLVEFNVLDTRQYRSDQPCNDTIEPRCPEALDPNATMTGTEQEQWLFRNLERSGARWNVLAQQVVFTQHDWTAGPETAFNVDAWDGYVAARSRILNFLAQRQPANPVVITGDTHSSWVSDLKADYNNPNSATVGTEFVGTSITSGFGASDRIEKALPDSPWVKYFNGRQRGYVVCDLNHQRWRSDYRLLAPSPETGPTVPNPNAPIISTVSFELPNQGRVERVQ</sequence>
<evidence type="ECO:0000259" key="2">
    <source>
        <dbReference type="Pfam" id="PF16655"/>
    </source>
</evidence>
<dbReference type="Gene3D" id="2.60.40.380">
    <property type="entry name" value="Purple acid phosphatase-like, N-terminal"/>
    <property type="match status" value="1"/>
</dbReference>
<dbReference type="Pfam" id="PF09423">
    <property type="entry name" value="PhoD"/>
    <property type="match status" value="1"/>
</dbReference>
<dbReference type="AlphaFoldDB" id="A0A2K8SHM2"/>
<gene>
    <name evidence="3" type="ORF">COO91_00793</name>
</gene>
<dbReference type="InterPro" id="IPR029052">
    <property type="entry name" value="Metallo-depent_PP-like"/>
</dbReference>
<dbReference type="PANTHER" id="PTHR43606:SF2">
    <property type="entry name" value="ALKALINE PHOSPHATASE FAMILY PROTEIN (AFU_ORTHOLOGUE AFUA_5G03860)"/>
    <property type="match status" value="1"/>
</dbReference>
<dbReference type="InterPro" id="IPR038607">
    <property type="entry name" value="PhoD-like_sf"/>
</dbReference>
<accession>A0A2K8SHM2</accession>
<dbReference type="SUPFAM" id="SSF56300">
    <property type="entry name" value="Metallo-dependent phosphatases"/>
    <property type="match status" value="1"/>
</dbReference>
<dbReference type="Pfam" id="PF16655">
    <property type="entry name" value="PhoD_N"/>
    <property type="match status" value="1"/>
</dbReference>
<proteinExistence type="predicted"/>
<dbReference type="InterPro" id="IPR018946">
    <property type="entry name" value="PhoD-like_MPP"/>
</dbReference>
<reference evidence="3 4" key="1">
    <citation type="submission" date="2017-11" db="EMBL/GenBank/DDBJ databases">
        <title>Complete genome of a free-living desiccation-tolerant cyanobacterium and its photosynthetic adaptation to extreme terrestrial habitat.</title>
        <authorList>
            <person name="Shang J."/>
        </authorList>
    </citation>
    <scope>NUCLEOTIDE SEQUENCE [LARGE SCALE GENOMIC DNA]</scope>
    <source>
        <strain evidence="3 4">CCNUN1</strain>
    </source>
</reference>
<dbReference type="Gene3D" id="3.60.21.70">
    <property type="entry name" value="PhoD-like phosphatase"/>
    <property type="match status" value="1"/>
</dbReference>
<dbReference type="PANTHER" id="PTHR43606">
    <property type="entry name" value="PHOSPHATASE, PUTATIVE (AFU_ORTHOLOGUE AFUA_6G08710)-RELATED"/>
    <property type="match status" value="1"/>
</dbReference>
<dbReference type="EMBL" id="CP024785">
    <property type="protein sequence ID" value="AUB34951.1"/>
    <property type="molecule type" value="Genomic_DNA"/>
</dbReference>